<reference evidence="1" key="1">
    <citation type="submission" date="2018-05" db="EMBL/GenBank/DDBJ databases">
        <authorList>
            <person name="Lanie J.A."/>
            <person name="Ng W.-L."/>
            <person name="Kazmierczak K.M."/>
            <person name="Andrzejewski T.M."/>
            <person name="Davidsen T.M."/>
            <person name="Wayne K.J."/>
            <person name="Tettelin H."/>
            <person name="Glass J.I."/>
            <person name="Rusch D."/>
            <person name="Podicherti R."/>
            <person name="Tsui H.-C.T."/>
            <person name="Winkler M.E."/>
        </authorList>
    </citation>
    <scope>NUCLEOTIDE SEQUENCE</scope>
</reference>
<dbReference type="EMBL" id="UINC01201736">
    <property type="protein sequence ID" value="SVE21207.1"/>
    <property type="molecule type" value="Genomic_DNA"/>
</dbReference>
<name>A0A383BM39_9ZZZZ</name>
<feature type="non-terminal residue" evidence="1">
    <location>
        <position position="1"/>
    </location>
</feature>
<proteinExistence type="predicted"/>
<feature type="non-terminal residue" evidence="1">
    <location>
        <position position="188"/>
    </location>
</feature>
<dbReference type="PANTHER" id="PTHR35889">
    <property type="entry name" value="CYCLOINULO-OLIGOSACCHARIDE FRUCTANOTRANSFERASE-RELATED"/>
    <property type="match status" value="1"/>
</dbReference>
<accession>A0A383BM39</accession>
<organism evidence="1">
    <name type="scientific">marine metagenome</name>
    <dbReference type="NCBI Taxonomy" id="408172"/>
    <lineage>
        <taxon>unclassified sequences</taxon>
        <taxon>metagenomes</taxon>
        <taxon>ecological metagenomes</taxon>
    </lineage>
</organism>
<sequence>MMRTSNLGILLACSAFCLPATAKDNPSTAQQRFGGETEKAESPSFRRHVVPLASKLGCSGRECHGSFQGRGDFQLSLFGYDFAKDHKAITADKEHRIRINLEEPEKSLFIQKPTKQIKHKGGEIYEEGSWEHNLMLKWIREGAKNDLKETGEFGRLELFPKEIVFKKSGESIQLKVLAHWADGTVEDV</sequence>
<gene>
    <name evidence="1" type="ORF">METZ01_LOCUS474061</name>
</gene>
<dbReference type="AlphaFoldDB" id="A0A383BM39"/>
<evidence type="ECO:0000313" key="1">
    <source>
        <dbReference type="EMBL" id="SVE21207.1"/>
    </source>
</evidence>
<protein>
    <submittedName>
        <fullName evidence="1">Uncharacterized protein</fullName>
    </submittedName>
</protein>
<dbReference type="PANTHER" id="PTHR35889:SF3">
    <property type="entry name" value="F-BOX DOMAIN-CONTAINING PROTEIN"/>
    <property type="match status" value="1"/>
</dbReference>